<evidence type="ECO:0000313" key="3">
    <source>
        <dbReference type="EMBL" id="MFC6882347.1"/>
    </source>
</evidence>
<feature type="transmembrane region" description="Helical" evidence="2">
    <location>
        <begin position="206"/>
        <end position="226"/>
    </location>
</feature>
<dbReference type="RefSeq" id="WP_378063476.1">
    <property type="nucleotide sequence ID" value="NZ_JBHSXS010000012.1"/>
</dbReference>
<reference evidence="4" key="1">
    <citation type="journal article" date="2019" name="Int. J. Syst. Evol. Microbiol.">
        <title>The Global Catalogue of Microorganisms (GCM) 10K type strain sequencing project: providing services to taxonomists for standard genome sequencing and annotation.</title>
        <authorList>
            <consortium name="The Broad Institute Genomics Platform"/>
            <consortium name="The Broad Institute Genome Sequencing Center for Infectious Disease"/>
            <person name="Wu L."/>
            <person name="Ma J."/>
        </authorList>
    </citation>
    <scope>NUCLEOTIDE SEQUENCE [LARGE SCALE GENOMIC DNA]</scope>
    <source>
        <strain evidence="4">JCM 3369</strain>
    </source>
</reference>
<comment type="caution">
    <text evidence="3">The sequence shown here is derived from an EMBL/GenBank/DDBJ whole genome shotgun (WGS) entry which is preliminary data.</text>
</comment>
<keyword evidence="2" id="KW-0472">Membrane</keyword>
<dbReference type="EMBL" id="JBHSXS010000012">
    <property type="protein sequence ID" value="MFC6882347.1"/>
    <property type="molecule type" value="Genomic_DNA"/>
</dbReference>
<evidence type="ECO:0000256" key="1">
    <source>
        <dbReference type="SAM" id="MobiDB-lite"/>
    </source>
</evidence>
<feature type="region of interest" description="Disordered" evidence="1">
    <location>
        <begin position="303"/>
        <end position="324"/>
    </location>
</feature>
<protein>
    <recommendedName>
        <fullName evidence="5">Bacterial toxin 24 domain-containing protein</fullName>
    </recommendedName>
</protein>
<gene>
    <name evidence="3" type="ORF">ACFQKB_21510</name>
</gene>
<feature type="compositionally biased region" description="Basic and acidic residues" evidence="1">
    <location>
        <begin position="356"/>
        <end position="365"/>
    </location>
</feature>
<feature type="compositionally biased region" description="Basic and acidic residues" evidence="1">
    <location>
        <begin position="383"/>
        <end position="394"/>
    </location>
</feature>
<feature type="transmembrane region" description="Helical" evidence="2">
    <location>
        <begin position="171"/>
        <end position="194"/>
    </location>
</feature>
<accession>A0ABW2CKM9</accession>
<organism evidence="3 4">
    <name type="scientific">Actinomadura yumaensis</name>
    <dbReference type="NCBI Taxonomy" id="111807"/>
    <lineage>
        <taxon>Bacteria</taxon>
        <taxon>Bacillati</taxon>
        <taxon>Actinomycetota</taxon>
        <taxon>Actinomycetes</taxon>
        <taxon>Streptosporangiales</taxon>
        <taxon>Thermomonosporaceae</taxon>
        <taxon>Actinomadura</taxon>
    </lineage>
</organism>
<proteinExistence type="predicted"/>
<keyword evidence="4" id="KW-1185">Reference proteome</keyword>
<dbReference type="Proteomes" id="UP001596380">
    <property type="component" value="Unassembled WGS sequence"/>
</dbReference>
<evidence type="ECO:0008006" key="5">
    <source>
        <dbReference type="Google" id="ProtNLM"/>
    </source>
</evidence>
<feature type="transmembrane region" description="Helical" evidence="2">
    <location>
        <begin position="52"/>
        <end position="74"/>
    </location>
</feature>
<feature type="transmembrane region" description="Helical" evidence="2">
    <location>
        <begin position="144"/>
        <end position="165"/>
    </location>
</feature>
<evidence type="ECO:0000256" key="2">
    <source>
        <dbReference type="SAM" id="Phobius"/>
    </source>
</evidence>
<feature type="compositionally biased region" description="Basic and acidic residues" evidence="1">
    <location>
        <begin position="418"/>
        <end position="428"/>
    </location>
</feature>
<keyword evidence="2" id="KW-0812">Transmembrane</keyword>
<name>A0ABW2CKM9_9ACTN</name>
<keyword evidence="2" id="KW-1133">Transmembrane helix</keyword>
<feature type="compositionally biased region" description="Basic and acidic residues" evidence="1">
    <location>
        <begin position="313"/>
        <end position="324"/>
    </location>
</feature>
<evidence type="ECO:0000313" key="4">
    <source>
        <dbReference type="Proteomes" id="UP001596380"/>
    </source>
</evidence>
<sequence length="428" mass="43168">MPPRGGSSLPGRAAIPAGATVAGGKAAGGAAAGAATGSGAQAGVVGSAEALMTAATAVAAAAGAVLPPALMVAFEFKLSSGKPANIMKAAYAYDNAADDLQTAASELRELVRSIPEQTWSANDRERYESNVHEYSLQLDYLHNYLMAVSIALTVVAWALFVYATFATGMAAYLGALAAASAFPPNYAACLPLAATALTVTHVATGILLNSGLAAAAVLGGGAAITADKQGDHGNQFAGDAFKKALANGAKSGAANLLQNAGNAALSFVNRAENPIGTQAKKPIPVKEIDLDYDRDKDGNVSVGGGAKFTAGPVEHELGGHRKYDGSGKYTGTDAEYKAKFGIDPTETHNAVVGGKGDWKPGDWKPDSASGTAGYENARTGHKAGLEGGRKDGGWEGKVNGVGPGGSAELSGSTKKPAKPVDDTPPWDK</sequence>
<feature type="region of interest" description="Disordered" evidence="1">
    <location>
        <begin position="351"/>
        <end position="428"/>
    </location>
</feature>